<reference evidence="1" key="1">
    <citation type="submission" date="2016-05" db="EMBL/GenBank/DDBJ databases">
        <authorList>
            <person name="Lavstsen T."/>
            <person name="Jespersen J.S."/>
        </authorList>
    </citation>
    <scope>NUCLEOTIDE SEQUENCE</scope>
    <source>
        <tissue evidence="1">Brain</tissue>
    </source>
</reference>
<sequence>SSKNDQILFDHCSTSDVAHLDQLTILLSDVCISATYRTGISIVSSGS</sequence>
<feature type="non-terminal residue" evidence="1">
    <location>
        <position position="47"/>
    </location>
</feature>
<dbReference type="EMBL" id="HADW01020657">
    <property type="protein sequence ID" value="SBP22057.1"/>
    <property type="molecule type" value="Transcribed_RNA"/>
</dbReference>
<dbReference type="AlphaFoldDB" id="A0A1A7XVA3"/>
<name>A0A1A7XVA3_9TELE</name>
<gene>
    <name evidence="1" type="primary">Nfu_g_1_023771</name>
</gene>
<accession>A0A1A7XVA3</accession>
<reference evidence="1" key="2">
    <citation type="submission" date="2016-06" db="EMBL/GenBank/DDBJ databases">
        <title>The genome of a short-lived fish provides insights into sex chromosome evolution and the genetic control of aging.</title>
        <authorList>
            <person name="Reichwald K."/>
            <person name="Felder M."/>
            <person name="Petzold A."/>
            <person name="Koch P."/>
            <person name="Groth M."/>
            <person name="Platzer M."/>
        </authorList>
    </citation>
    <scope>NUCLEOTIDE SEQUENCE</scope>
    <source>
        <tissue evidence="1">Brain</tissue>
    </source>
</reference>
<organism evidence="1">
    <name type="scientific">Iconisemion striatum</name>
    <dbReference type="NCBI Taxonomy" id="60296"/>
    <lineage>
        <taxon>Eukaryota</taxon>
        <taxon>Metazoa</taxon>
        <taxon>Chordata</taxon>
        <taxon>Craniata</taxon>
        <taxon>Vertebrata</taxon>
        <taxon>Euteleostomi</taxon>
        <taxon>Actinopterygii</taxon>
        <taxon>Neopterygii</taxon>
        <taxon>Teleostei</taxon>
        <taxon>Neoteleostei</taxon>
        <taxon>Acanthomorphata</taxon>
        <taxon>Ovalentaria</taxon>
        <taxon>Atherinomorphae</taxon>
        <taxon>Cyprinodontiformes</taxon>
        <taxon>Nothobranchiidae</taxon>
        <taxon>Iconisemion</taxon>
    </lineage>
</organism>
<feature type="non-terminal residue" evidence="1">
    <location>
        <position position="1"/>
    </location>
</feature>
<proteinExistence type="predicted"/>
<evidence type="ECO:0000313" key="1">
    <source>
        <dbReference type="EMBL" id="SBP22057.1"/>
    </source>
</evidence>
<protein>
    <submittedName>
        <fullName evidence="1">Uncharacterized protein</fullName>
    </submittedName>
</protein>